<comment type="caution">
    <text evidence="2">The sequence shown here is derived from an EMBL/GenBank/DDBJ whole genome shotgun (WGS) entry which is preliminary data.</text>
</comment>
<reference evidence="2" key="1">
    <citation type="journal article" date="2020" name="New Phytol.">
        <title>Comparative genomics reveals dynamic genome evolution in host specialist ectomycorrhizal fungi.</title>
        <authorList>
            <person name="Lofgren L.A."/>
            <person name="Nguyen N.H."/>
            <person name="Vilgalys R."/>
            <person name="Ruytinx J."/>
            <person name="Liao H.L."/>
            <person name="Branco S."/>
            <person name="Kuo A."/>
            <person name="LaButti K."/>
            <person name="Lipzen A."/>
            <person name="Andreopoulos W."/>
            <person name="Pangilinan J."/>
            <person name="Riley R."/>
            <person name="Hundley H."/>
            <person name="Na H."/>
            <person name="Barry K."/>
            <person name="Grigoriev I.V."/>
            <person name="Stajich J.E."/>
            <person name="Kennedy P.G."/>
        </authorList>
    </citation>
    <scope>NUCLEOTIDE SEQUENCE</scope>
    <source>
        <strain evidence="2">FC423</strain>
    </source>
</reference>
<dbReference type="EMBL" id="JABBWM010000005">
    <property type="protein sequence ID" value="KAG2117382.1"/>
    <property type="molecule type" value="Genomic_DNA"/>
</dbReference>
<evidence type="ECO:0000313" key="3">
    <source>
        <dbReference type="Proteomes" id="UP000823399"/>
    </source>
</evidence>
<accession>A0A9P7JZB0</accession>
<dbReference type="GeneID" id="64695566"/>
<organism evidence="2 3">
    <name type="scientific">Suillus discolor</name>
    <dbReference type="NCBI Taxonomy" id="1912936"/>
    <lineage>
        <taxon>Eukaryota</taxon>
        <taxon>Fungi</taxon>
        <taxon>Dikarya</taxon>
        <taxon>Basidiomycota</taxon>
        <taxon>Agaricomycotina</taxon>
        <taxon>Agaricomycetes</taxon>
        <taxon>Agaricomycetidae</taxon>
        <taxon>Boletales</taxon>
        <taxon>Suillineae</taxon>
        <taxon>Suillaceae</taxon>
        <taxon>Suillus</taxon>
    </lineage>
</organism>
<proteinExistence type="predicted"/>
<evidence type="ECO:0000256" key="1">
    <source>
        <dbReference type="SAM" id="MobiDB-lite"/>
    </source>
</evidence>
<sequence length="394" mass="44042">MVITLNDLCRLRNISGLLDEKPDLRCIASDSQLLPPRISNFGTALTGFLPLKSSFYGDYEKREEPTDWLQKYELSFPTSAVDTDKLNQFELQWAAASPAESCTSHINGCTEEGIAQAKKLAQIVQGFNDSQYHLLDVILENTPEVLHNFMLDNYATWMDFKADVMKILVSQLLREKQGLAMEQKLCEDVDKLQDQIIQLSLQWAISTNPSNLSDCNPTCIPVISTAVDSQNSPDSANYRGYPQMPTCQGGSPADRMRTAAQYATISHHPNLDIGKQAYTQQIPYPSKPGTSPIGSQECFNCGMVMTPPHQAYDCPNEVLPTQETKWRETVSQLVSRTLTTPTMPGPMSNVQFISNAAAMPYAPQIAQAPYSPYSYFTEPYKSYNVMGNEYRLQL</sequence>
<dbReference type="AlphaFoldDB" id="A0A9P7JZB0"/>
<name>A0A9P7JZB0_9AGAM</name>
<gene>
    <name evidence="2" type="ORF">F5147DRAFT_648909</name>
</gene>
<keyword evidence="3" id="KW-1185">Reference proteome</keyword>
<dbReference type="Proteomes" id="UP000823399">
    <property type="component" value="Unassembled WGS sequence"/>
</dbReference>
<dbReference type="OrthoDB" id="2687684at2759"/>
<protein>
    <submittedName>
        <fullName evidence="2">Uncharacterized protein</fullName>
    </submittedName>
</protein>
<feature type="region of interest" description="Disordered" evidence="1">
    <location>
        <begin position="231"/>
        <end position="253"/>
    </location>
</feature>
<dbReference type="RefSeq" id="XP_041298271.1">
    <property type="nucleotide sequence ID" value="XM_041433307.1"/>
</dbReference>
<evidence type="ECO:0000313" key="2">
    <source>
        <dbReference type="EMBL" id="KAG2117382.1"/>
    </source>
</evidence>